<organism evidence="1 2">
    <name type="scientific">Populus trichocarpa</name>
    <name type="common">Western balsam poplar</name>
    <name type="synonym">Populus balsamifera subsp. trichocarpa</name>
    <dbReference type="NCBI Taxonomy" id="3694"/>
    <lineage>
        <taxon>Eukaryota</taxon>
        <taxon>Viridiplantae</taxon>
        <taxon>Streptophyta</taxon>
        <taxon>Embryophyta</taxon>
        <taxon>Tracheophyta</taxon>
        <taxon>Spermatophyta</taxon>
        <taxon>Magnoliopsida</taxon>
        <taxon>eudicotyledons</taxon>
        <taxon>Gunneridae</taxon>
        <taxon>Pentapetalae</taxon>
        <taxon>rosids</taxon>
        <taxon>fabids</taxon>
        <taxon>Malpighiales</taxon>
        <taxon>Salicaceae</taxon>
        <taxon>Saliceae</taxon>
        <taxon>Populus</taxon>
    </lineage>
</organism>
<dbReference type="EMBL" id="CM009291">
    <property type="protein sequence ID" value="PNT48230.1"/>
    <property type="molecule type" value="Genomic_DNA"/>
</dbReference>
<accession>B9GTI2</accession>
<dbReference type="AlphaFoldDB" id="B9GTI2"/>
<dbReference type="HOGENOM" id="CLU_2241244_0_0_1"/>
<gene>
    <name evidence="1" type="ORF">POPTR_002G067500</name>
</gene>
<proteinExistence type="predicted"/>
<dbReference type="InParanoid" id="B9GTI2"/>
<keyword evidence="2" id="KW-1185">Reference proteome</keyword>
<reference evidence="1 2" key="1">
    <citation type="journal article" date="2006" name="Science">
        <title>The genome of black cottonwood, Populus trichocarpa (Torr. &amp; Gray).</title>
        <authorList>
            <person name="Tuskan G.A."/>
            <person name="Difazio S."/>
            <person name="Jansson S."/>
            <person name="Bohlmann J."/>
            <person name="Grigoriev I."/>
            <person name="Hellsten U."/>
            <person name="Putnam N."/>
            <person name="Ralph S."/>
            <person name="Rombauts S."/>
            <person name="Salamov A."/>
            <person name="Schein J."/>
            <person name="Sterck L."/>
            <person name="Aerts A."/>
            <person name="Bhalerao R.R."/>
            <person name="Bhalerao R.P."/>
            <person name="Blaudez D."/>
            <person name="Boerjan W."/>
            <person name="Brun A."/>
            <person name="Brunner A."/>
            <person name="Busov V."/>
            <person name="Campbell M."/>
            <person name="Carlson J."/>
            <person name="Chalot M."/>
            <person name="Chapman J."/>
            <person name="Chen G.L."/>
            <person name="Cooper D."/>
            <person name="Coutinho P.M."/>
            <person name="Couturier J."/>
            <person name="Covert S."/>
            <person name="Cronk Q."/>
            <person name="Cunningham R."/>
            <person name="Davis J."/>
            <person name="Degroeve S."/>
            <person name="Dejardin A."/>
            <person name="Depamphilis C."/>
            <person name="Detter J."/>
            <person name="Dirks B."/>
            <person name="Dubchak I."/>
            <person name="Duplessis S."/>
            <person name="Ehlting J."/>
            <person name="Ellis B."/>
            <person name="Gendler K."/>
            <person name="Goodstein D."/>
            <person name="Gribskov M."/>
            <person name="Grimwood J."/>
            <person name="Groover A."/>
            <person name="Gunter L."/>
            <person name="Hamberger B."/>
            <person name="Heinze B."/>
            <person name="Helariutta Y."/>
            <person name="Henrissat B."/>
            <person name="Holligan D."/>
            <person name="Holt R."/>
            <person name="Huang W."/>
            <person name="Islam-Faridi N."/>
            <person name="Jones S."/>
            <person name="Jones-Rhoades M."/>
            <person name="Jorgensen R."/>
            <person name="Joshi C."/>
            <person name="Kangasjarvi J."/>
            <person name="Karlsson J."/>
            <person name="Kelleher C."/>
            <person name="Kirkpatrick R."/>
            <person name="Kirst M."/>
            <person name="Kohler A."/>
            <person name="Kalluri U."/>
            <person name="Larimer F."/>
            <person name="Leebens-Mack J."/>
            <person name="Leple J.C."/>
            <person name="Locascio P."/>
            <person name="Lou Y."/>
            <person name="Lucas S."/>
            <person name="Martin F."/>
            <person name="Montanini B."/>
            <person name="Napoli C."/>
            <person name="Nelson D.R."/>
            <person name="Nelson C."/>
            <person name="Nieminen K."/>
            <person name="Nilsson O."/>
            <person name="Pereda V."/>
            <person name="Peter G."/>
            <person name="Philippe R."/>
            <person name="Pilate G."/>
            <person name="Poliakov A."/>
            <person name="Razumovskaya J."/>
            <person name="Richardson P."/>
            <person name="Rinaldi C."/>
            <person name="Ritland K."/>
            <person name="Rouze P."/>
            <person name="Ryaboy D."/>
            <person name="Schmutz J."/>
            <person name="Schrader J."/>
            <person name="Segerman B."/>
            <person name="Shin H."/>
            <person name="Siddiqui A."/>
            <person name="Sterky F."/>
            <person name="Terry A."/>
            <person name="Tsai C.J."/>
            <person name="Uberbacher E."/>
            <person name="Unneberg P."/>
            <person name="Vahala J."/>
            <person name="Wall K."/>
            <person name="Wessler S."/>
            <person name="Yang G."/>
            <person name="Yin T."/>
            <person name="Douglas C."/>
            <person name="Marra M."/>
            <person name="Sandberg G."/>
            <person name="Van de Peer Y."/>
            <person name="Rokhsar D."/>
        </authorList>
    </citation>
    <scope>NUCLEOTIDE SEQUENCE [LARGE SCALE GENOMIC DNA]</scope>
    <source>
        <strain evidence="2">cv. Nisqually</strain>
    </source>
</reference>
<evidence type="ECO:0000313" key="1">
    <source>
        <dbReference type="EMBL" id="PNT48230.1"/>
    </source>
</evidence>
<sequence length="105" mass="11801">MQVPAPCSLLPAQFNFLACRLCKGPSLLFFSRYVQTARVCPNMKAWRQLSLLSVARALHAWIPSPRRFQAPVVEDENGFRDAAELPVWQTVGEEGERETASVLRA</sequence>
<dbReference type="Proteomes" id="UP000006729">
    <property type="component" value="Chromosome 2"/>
</dbReference>
<name>B9GTI2_POPTR</name>
<protein>
    <submittedName>
        <fullName evidence="1">Uncharacterized protein</fullName>
    </submittedName>
</protein>
<evidence type="ECO:0000313" key="2">
    <source>
        <dbReference type="Proteomes" id="UP000006729"/>
    </source>
</evidence>